<evidence type="ECO:0000259" key="2">
    <source>
        <dbReference type="Pfam" id="PF05239"/>
    </source>
</evidence>
<evidence type="ECO:0000313" key="4">
    <source>
        <dbReference type="EMBL" id="GGP06673.1"/>
    </source>
</evidence>
<dbReference type="EMBL" id="BMNK01000004">
    <property type="protein sequence ID" value="GGP06673.1"/>
    <property type="molecule type" value="Genomic_DNA"/>
</dbReference>
<reference evidence="4" key="2">
    <citation type="submission" date="2020-09" db="EMBL/GenBank/DDBJ databases">
        <authorList>
            <person name="Sun Q."/>
            <person name="Zhou Y."/>
        </authorList>
    </citation>
    <scope>NUCLEOTIDE SEQUENCE</scope>
    <source>
        <strain evidence="4">CGMCC 4.7430</strain>
    </source>
</reference>
<feature type="compositionally biased region" description="Basic and acidic residues" evidence="1">
    <location>
        <begin position="268"/>
        <end position="285"/>
    </location>
</feature>
<dbReference type="InterPro" id="IPR052967">
    <property type="entry name" value="Stress_Response_Assoc"/>
</dbReference>
<dbReference type="AlphaFoldDB" id="A0A918A6Z2"/>
<feature type="compositionally biased region" description="Low complexity" evidence="1">
    <location>
        <begin position="159"/>
        <end position="176"/>
    </location>
</feature>
<dbReference type="InterPro" id="IPR019060">
    <property type="entry name" value="DUF2382"/>
</dbReference>
<feature type="region of interest" description="Disordered" evidence="1">
    <location>
        <begin position="258"/>
        <end position="323"/>
    </location>
</feature>
<gene>
    <name evidence="4" type="ORF">GCM10012278_31320</name>
</gene>
<dbReference type="SUPFAM" id="SSF50346">
    <property type="entry name" value="PRC-barrel domain"/>
    <property type="match status" value="1"/>
</dbReference>
<feature type="compositionally biased region" description="Basic and acidic residues" evidence="1">
    <location>
        <begin position="292"/>
        <end position="323"/>
    </location>
</feature>
<reference evidence="4" key="1">
    <citation type="journal article" date="2014" name="Int. J. Syst. Evol. Microbiol.">
        <title>Complete genome sequence of Corynebacterium casei LMG S-19264T (=DSM 44701T), isolated from a smear-ripened cheese.</title>
        <authorList>
            <consortium name="US DOE Joint Genome Institute (JGI-PGF)"/>
            <person name="Walter F."/>
            <person name="Albersmeier A."/>
            <person name="Kalinowski J."/>
            <person name="Ruckert C."/>
        </authorList>
    </citation>
    <scope>NUCLEOTIDE SEQUENCE</scope>
    <source>
        <strain evidence="4">CGMCC 4.7430</strain>
    </source>
</reference>
<dbReference type="Proteomes" id="UP000660745">
    <property type="component" value="Unassembled WGS sequence"/>
</dbReference>
<evidence type="ECO:0000256" key="1">
    <source>
        <dbReference type="SAM" id="MobiDB-lite"/>
    </source>
</evidence>
<evidence type="ECO:0000259" key="3">
    <source>
        <dbReference type="Pfam" id="PF09557"/>
    </source>
</evidence>
<dbReference type="GO" id="GO:0019684">
    <property type="term" value="P:photosynthesis, light reaction"/>
    <property type="evidence" value="ECO:0007669"/>
    <property type="project" value="InterPro"/>
</dbReference>
<dbReference type="InterPro" id="IPR011033">
    <property type="entry name" value="PRC_barrel-like_sf"/>
</dbReference>
<feature type="region of interest" description="Disordered" evidence="1">
    <location>
        <begin position="96"/>
        <end position="203"/>
    </location>
</feature>
<feature type="domain" description="DUF2382" evidence="3">
    <location>
        <begin position="186"/>
        <end position="296"/>
    </location>
</feature>
<comment type="caution">
    <text evidence="4">The sequence shown here is derived from an EMBL/GenBank/DDBJ whole genome shotgun (WGS) entry which is preliminary data.</text>
</comment>
<protein>
    <submittedName>
        <fullName evidence="4">Photosystem reaction center subunit H</fullName>
    </submittedName>
</protein>
<keyword evidence="5" id="KW-1185">Reference proteome</keyword>
<dbReference type="PANTHER" id="PTHR38463">
    <property type="entry name" value="STRESS RESPONSE PROTEIN YSNF"/>
    <property type="match status" value="1"/>
</dbReference>
<dbReference type="Gene3D" id="3.90.50.10">
    <property type="entry name" value="Photosynthetic Reaction Center, subunit H, domain 2"/>
    <property type="match status" value="1"/>
</dbReference>
<dbReference type="PANTHER" id="PTHR38463:SF1">
    <property type="entry name" value="STRESS RESPONSE PROTEIN YSNF"/>
    <property type="match status" value="1"/>
</dbReference>
<feature type="compositionally biased region" description="Low complexity" evidence="1">
    <location>
        <begin position="118"/>
        <end position="132"/>
    </location>
</feature>
<feature type="compositionally biased region" description="Gly residues" evidence="1">
    <location>
        <begin position="108"/>
        <end position="117"/>
    </location>
</feature>
<dbReference type="InterPro" id="IPR014747">
    <property type="entry name" value="Bac_photo_RC_H_C"/>
</dbReference>
<sequence length="323" mass="35494">MLDCRVVGSDGQQIGKVGQVYLSDRTGEPEWVTVKTGFFGTKESFVPLTGAQRGSGTLRVPFDKEKVKGAPAIDDSDDRLSMEEEVSLYRYYGLQSSSVPTQRREGQGRGPATGGPVAGQPTTGQPPTTGRPETGRPEMGRPGMGRPEAPRPRPGPGPVSGAAAGMTGATGPKPGMAQDHDDDIDMTRSEEQMHVGKERRESGHVRLRKYVESENVEETIPLERDEVVIEREPIVGGEPVQGHEFGEAEEETFTLYEERPVVGTESTPVERVHMRKERVTRDETVQGKVRRERFEVDRDGETVDESDKPLRDRPHPDDPSSGH</sequence>
<dbReference type="InterPro" id="IPR027275">
    <property type="entry name" value="PRC-brl_dom"/>
</dbReference>
<dbReference type="Pfam" id="PF05239">
    <property type="entry name" value="PRC"/>
    <property type="match status" value="1"/>
</dbReference>
<dbReference type="Pfam" id="PF09557">
    <property type="entry name" value="DUF2382"/>
    <property type="match status" value="1"/>
</dbReference>
<name>A0A918A6Z2_9ACTN</name>
<dbReference type="RefSeq" id="WP_225277365.1">
    <property type="nucleotide sequence ID" value="NZ_JAIWLT010000006.1"/>
</dbReference>
<proteinExistence type="predicted"/>
<accession>A0A918A6Z2</accession>
<dbReference type="GO" id="GO:0030077">
    <property type="term" value="C:plasma membrane light-harvesting complex"/>
    <property type="evidence" value="ECO:0007669"/>
    <property type="project" value="InterPro"/>
</dbReference>
<evidence type="ECO:0000313" key="5">
    <source>
        <dbReference type="Proteomes" id="UP000660745"/>
    </source>
</evidence>
<organism evidence="4 5">
    <name type="scientific">Nonomuraea glycinis</name>
    <dbReference type="NCBI Taxonomy" id="2047744"/>
    <lineage>
        <taxon>Bacteria</taxon>
        <taxon>Bacillati</taxon>
        <taxon>Actinomycetota</taxon>
        <taxon>Actinomycetes</taxon>
        <taxon>Streptosporangiales</taxon>
        <taxon>Streptosporangiaceae</taxon>
        <taxon>Nonomuraea</taxon>
    </lineage>
</organism>
<feature type="compositionally biased region" description="Basic and acidic residues" evidence="1">
    <location>
        <begin position="185"/>
        <end position="203"/>
    </location>
</feature>
<feature type="domain" description="PRC-barrel" evidence="2">
    <location>
        <begin position="3"/>
        <end position="66"/>
    </location>
</feature>